<organism evidence="1 2">
    <name type="scientific">Aspergillus mulundensis</name>
    <dbReference type="NCBI Taxonomy" id="1810919"/>
    <lineage>
        <taxon>Eukaryota</taxon>
        <taxon>Fungi</taxon>
        <taxon>Dikarya</taxon>
        <taxon>Ascomycota</taxon>
        <taxon>Pezizomycotina</taxon>
        <taxon>Eurotiomycetes</taxon>
        <taxon>Eurotiomycetidae</taxon>
        <taxon>Eurotiales</taxon>
        <taxon>Aspergillaceae</taxon>
        <taxon>Aspergillus</taxon>
        <taxon>Aspergillus subgen. Nidulantes</taxon>
    </lineage>
</organism>
<name>A0A3D8QZE4_9EURO</name>
<dbReference type="AlphaFoldDB" id="A0A3D8QZE4"/>
<dbReference type="EMBL" id="PVWQ01000012">
    <property type="protein sequence ID" value="RDW67176.1"/>
    <property type="molecule type" value="Genomic_DNA"/>
</dbReference>
<reference evidence="1 2" key="1">
    <citation type="journal article" date="2018" name="IMA Fungus">
        <title>IMA Genome-F 9: Draft genome sequence of Annulohypoxylon stygium, Aspergillus mulundensis, Berkeleyomyces basicola (syn. Thielaviopsis basicola), Ceratocystis smalleyi, two Cercospora beticola strains, Coleophoma cylindrospora, Fusarium fracticaudum, Phialophora cf. hyalina, and Morchella septimelata.</title>
        <authorList>
            <person name="Wingfield B.D."/>
            <person name="Bills G.F."/>
            <person name="Dong Y."/>
            <person name="Huang W."/>
            <person name="Nel W.J."/>
            <person name="Swalarsk-Parry B.S."/>
            <person name="Vaghefi N."/>
            <person name="Wilken P.M."/>
            <person name="An Z."/>
            <person name="de Beer Z.W."/>
            <person name="De Vos L."/>
            <person name="Chen L."/>
            <person name="Duong T.A."/>
            <person name="Gao Y."/>
            <person name="Hammerbacher A."/>
            <person name="Kikkert J.R."/>
            <person name="Li Y."/>
            <person name="Li H."/>
            <person name="Li K."/>
            <person name="Li Q."/>
            <person name="Liu X."/>
            <person name="Ma X."/>
            <person name="Naidoo K."/>
            <person name="Pethybridge S.J."/>
            <person name="Sun J."/>
            <person name="Steenkamp E.T."/>
            <person name="van der Nest M.A."/>
            <person name="van Wyk S."/>
            <person name="Wingfield M.J."/>
            <person name="Xiong C."/>
            <person name="Yue Q."/>
            <person name="Zhang X."/>
        </authorList>
    </citation>
    <scope>NUCLEOTIDE SEQUENCE [LARGE SCALE GENOMIC DNA]</scope>
    <source>
        <strain evidence="1 2">DSM 5745</strain>
    </source>
</reference>
<sequence length="251" mass="28079">MAKRRPSVSLSQMQDLLGNIVGLAKDVGDDTPRLYSDITAVPMNNYERAKYELEENLRIHCETHSESIKKGLLPEPGAAYRSTLGSLSRLPRELRDRIYMYAIPTASLYPTAFELNGLELARGLGDPSGFWYPFRSDLGLLAVNKQIREEALGLAYCRSCIRLEHMDDFIVCALAIGKIGRDNFESLRFAWESRGDITSAAHGAVKYSGDSTTLPAPTLHSARCCHLIEHFERRGALFVTWGQRGCNPIDR</sequence>
<evidence type="ECO:0000313" key="1">
    <source>
        <dbReference type="EMBL" id="RDW67176.1"/>
    </source>
</evidence>
<dbReference type="Proteomes" id="UP000256690">
    <property type="component" value="Unassembled WGS sequence"/>
</dbReference>
<dbReference type="GeneID" id="38119412"/>
<dbReference type="OrthoDB" id="5413827at2759"/>
<dbReference type="RefSeq" id="XP_026600144.1">
    <property type="nucleotide sequence ID" value="XM_026751058.1"/>
</dbReference>
<protein>
    <submittedName>
        <fullName evidence="1">Uncharacterized protein</fullName>
    </submittedName>
</protein>
<comment type="caution">
    <text evidence="1">The sequence shown here is derived from an EMBL/GenBank/DDBJ whole genome shotgun (WGS) entry which is preliminary data.</text>
</comment>
<proteinExistence type="predicted"/>
<accession>A0A3D8QZE4</accession>
<evidence type="ECO:0000313" key="2">
    <source>
        <dbReference type="Proteomes" id="UP000256690"/>
    </source>
</evidence>
<gene>
    <name evidence="1" type="ORF">DSM5745_09042</name>
</gene>
<keyword evidence="2" id="KW-1185">Reference proteome</keyword>